<dbReference type="Gene3D" id="3.30.40.10">
    <property type="entry name" value="Zinc/RING finger domain, C3HC4 (zinc finger)"/>
    <property type="match status" value="1"/>
</dbReference>
<dbReference type="Pfam" id="PF14599">
    <property type="entry name" value="zinc_ribbon_6"/>
    <property type="match status" value="1"/>
</dbReference>
<dbReference type="AlphaFoldDB" id="A0A4Q9KWJ8"/>
<dbReference type="GO" id="GO:0006511">
    <property type="term" value="P:ubiquitin-dependent protein catabolic process"/>
    <property type="evidence" value="ECO:0007669"/>
    <property type="project" value="TreeGrafter"/>
</dbReference>
<evidence type="ECO:0000259" key="3">
    <source>
        <dbReference type="PROSITE" id="PS51270"/>
    </source>
</evidence>
<dbReference type="Gene3D" id="2.20.28.10">
    <property type="match status" value="1"/>
</dbReference>
<dbReference type="SMART" id="SM00184">
    <property type="entry name" value="RING"/>
    <property type="match status" value="1"/>
</dbReference>
<evidence type="ECO:0000256" key="1">
    <source>
        <dbReference type="PROSITE-ProRule" id="PRU00175"/>
    </source>
</evidence>
<dbReference type="GO" id="GO:0016567">
    <property type="term" value="P:protein ubiquitination"/>
    <property type="evidence" value="ECO:0007669"/>
    <property type="project" value="TreeGrafter"/>
</dbReference>
<dbReference type="PROSITE" id="PS50089">
    <property type="entry name" value="ZF_RING_2"/>
    <property type="match status" value="1"/>
</dbReference>
<dbReference type="Pfam" id="PF13639">
    <property type="entry name" value="zf-RING_2"/>
    <property type="match status" value="1"/>
</dbReference>
<protein>
    <submittedName>
        <fullName evidence="4">CHY zinc finger domain-containing protein</fullName>
    </submittedName>
</protein>
<dbReference type="SUPFAM" id="SSF161245">
    <property type="entry name" value="Zinc hairpin stack"/>
    <property type="match status" value="1"/>
</dbReference>
<name>A0A4Q9KWJ8_9MICR</name>
<dbReference type="InterPro" id="IPR017921">
    <property type="entry name" value="Znf_CTCHY"/>
</dbReference>
<dbReference type="InterPro" id="IPR001841">
    <property type="entry name" value="Znf_RING"/>
</dbReference>
<accession>A0A4Q9KWJ8</accession>
<keyword evidence="1" id="KW-0479">Metal-binding</keyword>
<dbReference type="VEuPathDB" id="MicrosporidiaDB:CWI39_2302p0010"/>
<gene>
    <name evidence="4" type="ORF">CWI39_2302p0010</name>
</gene>
<evidence type="ECO:0000313" key="5">
    <source>
        <dbReference type="Proteomes" id="UP000293045"/>
    </source>
</evidence>
<dbReference type="GO" id="GO:0008270">
    <property type="term" value="F:zinc ion binding"/>
    <property type="evidence" value="ECO:0007669"/>
    <property type="project" value="UniProtKB-KW"/>
</dbReference>
<dbReference type="EMBL" id="PIXR01002302">
    <property type="protein sequence ID" value="TBT98730.1"/>
    <property type="molecule type" value="Genomic_DNA"/>
</dbReference>
<reference evidence="4 5" key="1">
    <citation type="submission" date="2017-12" db="EMBL/GenBank/DDBJ databases">
        <authorList>
            <person name="Pombert J.-F."/>
            <person name="Haag K.L."/>
            <person name="Ebert D."/>
        </authorList>
    </citation>
    <scope>NUCLEOTIDE SEQUENCE [LARGE SCALE GENOMIC DNA]</scope>
    <source>
        <strain evidence="4">IL-BN-2</strain>
    </source>
</reference>
<dbReference type="GO" id="GO:0061630">
    <property type="term" value="F:ubiquitin protein ligase activity"/>
    <property type="evidence" value="ECO:0007669"/>
    <property type="project" value="TreeGrafter"/>
</dbReference>
<evidence type="ECO:0000313" key="4">
    <source>
        <dbReference type="EMBL" id="TBT98730.1"/>
    </source>
</evidence>
<dbReference type="InterPro" id="IPR039512">
    <property type="entry name" value="RCHY1_zinc-ribbon"/>
</dbReference>
<dbReference type="SUPFAM" id="SSF57850">
    <property type="entry name" value="RING/U-box"/>
    <property type="match status" value="1"/>
</dbReference>
<sequence>MAEYFCAQCKFWSNSTEEIFHCAKCKMCRIGPQNRTFHCTDCNACMNKDLHNNHIHIENTLKSNCPICAEYMFTSIKNLTLLNCGHSIHTECLEYYIKGSHQCPICLKSIGDMNLYNQKIDFILSNNLKLYKDTDIWMCEISCFDCKETSKSFYRFLFNKCQICKSYNTRTGDVYKE</sequence>
<dbReference type="PANTHER" id="PTHR21319:SF0">
    <property type="entry name" value="AND RING FINGER DOMAIN PROTEIN, PUTATIVE (AFU_ORTHOLOGUE AFUA_1G08900)-RELATED"/>
    <property type="match status" value="1"/>
</dbReference>
<dbReference type="InterPro" id="IPR013083">
    <property type="entry name" value="Znf_RING/FYVE/PHD"/>
</dbReference>
<comment type="caution">
    <text evidence="4">The sequence shown here is derived from an EMBL/GenBank/DDBJ whole genome shotgun (WGS) entry which is preliminary data.</text>
</comment>
<proteinExistence type="predicted"/>
<keyword evidence="1" id="KW-0862">Zinc</keyword>
<keyword evidence="1" id="KW-0863">Zinc-finger</keyword>
<dbReference type="PROSITE" id="PS51270">
    <property type="entry name" value="ZF_CTCHY"/>
    <property type="match status" value="1"/>
</dbReference>
<feature type="domain" description="CTCHY-type" evidence="3">
    <location>
        <begin position="1"/>
        <end position="64"/>
    </location>
</feature>
<dbReference type="Proteomes" id="UP000293045">
    <property type="component" value="Unassembled WGS sequence"/>
</dbReference>
<organism evidence="4 5">
    <name type="scientific">Hamiltosporidium magnivora</name>
    <dbReference type="NCBI Taxonomy" id="148818"/>
    <lineage>
        <taxon>Eukaryota</taxon>
        <taxon>Fungi</taxon>
        <taxon>Fungi incertae sedis</taxon>
        <taxon>Microsporidia</taxon>
        <taxon>Dubosqiidae</taxon>
        <taxon>Hamiltosporidium</taxon>
    </lineage>
</organism>
<dbReference type="GO" id="GO:0005634">
    <property type="term" value="C:nucleus"/>
    <property type="evidence" value="ECO:0007669"/>
    <property type="project" value="TreeGrafter"/>
</dbReference>
<dbReference type="VEuPathDB" id="MicrosporidiaDB:CWI36_0079p0020"/>
<evidence type="ECO:0000259" key="2">
    <source>
        <dbReference type="PROSITE" id="PS50089"/>
    </source>
</evidence>
<feature type="domain" description="RING-type" evidence="2">
    <location>
        <begin position="65"/>
        <end position="106"/>
    </location>
</feature>
<dbReference type="PANTHER" id="PTHR21319">
    <property type="entry name" value="RING FINGER AND CHY ZINC FINGER DOMAIN-CONTAINING PROTEIN 1"/>
    <property type="match status" value="1"/>
</dbReference>
<dbReference type="InterPro" id="IPR037275">
    <property type="entry name" value="Znf_CTCHY_sf"/>
</dbReference>